<dbReference type="EMBL" id="CAJMWT010001234">
    <property type="protein sequence ID" value="CAE6389255.1"/>
    <property type="molecule type" value="Genomic_DNA"/>
</dbReference>
<proteinExistence type="predicted"/>
<feature type="region of interest" description="Disordered" evidence="1">
    <location>
        <begin position="105"/>
        <end position="124"/>
    </location>
</feature>
<evidence type="ECO:0000313" key="4">
    <source>
        <dbReference type="Proteomes" id="UP000663843"/>
    </source>
</evidence>
<sequence length="231" mass="24627">MRLPASFAPLVTLMAIASTTAAPVRVNSGLAAPPVGNHRLARGMLPISDSRVNLPNQVYSEACKWMIDAPEDMIHTAAGVERGTWVRPCTHVPDTHVQVELNTKRADTPINPQPQPQPGLQPEGSTDCLGPTKFQASACVVIKLKDRHDADTTGVKVEATIDAAPDGAHSVNDKAMNVVHVAQEGAPMANDIGPNTPKPTESFFALESQPTYFVYRALAVKGVEGVKPIKT</sequence>
<keyword evidence="2" id="KW-0732">Signal</keyword>
<protein>
    <submittedName>
        <fullName evidence="3">Uncharacterized protein</fullName>
    </submittedName>
</protein>
<evidence type="ECO:0000256" key="2">
    <source>
        <dbReference type="SAM" id="SignalP"/>
    </source>
</evidence>
<dbReference type="Proteomes" id="UP000663843">
    <property type="component" value="Unassembled WGS sequence"/>
</dbReference>
<reference evidence="3" key="1">
    <citation type="submission" date="2021-01" db="EMBL/GenBank/DDBJ databases">
        <authorList>
            <person name="Kaushik A."/>
        </authorList>
    </citation>
    <scope>NUCLEOTIDE SEQUENCE</scope>
    <source>
        <strain evidence="3">AG2-2IIIB</strain>
    </source>
</reference>
<dbReference type="AlphaFoldDB" id="A0A8H3A442"/>
<feature type="chain" id="PRO_5034362935" evidence="2">
    <location>
        <begin position="22"/>
        <end position="231"/>
    </location>
</feature>
<gene>
    <name evidence="3" type="ORF">RDB_LOCUS29470</name>
</gene>
<comment type="caution">
    <text evidence="3">The sequence shown here is derived from an EMBL/GenBank/DDBJ whole genome shotgun (WGS) entry which is preliminary data.</text>
</comment>
<evidence type="ECO:0000313" key="3">
    <source>
        <dbReference type="EMBL" id="CAE6389255.1"/>
    </source>
</evidence>
<evidence type="ECO:0000256" key="1">
    <source>
        <dbReference type="SAM" id="MobiDB-lite"/>
    </source>
</evidence>
<name>A0A8H3A442_9AGAM</name>
<accession>A0A8H3A442</accession>
<organism evidence="3 4">
    <name type="scientific">Rhizoctonia solani</name>
    <dbReference type="NCBI Taxonomy" id="456999"/>
    <lineage>
        <taxon>Eukaryota</taxon>
        <taxon>Fungi</taxon>
        <taxon>Dikarya</taxon>
        <taxon>Basidiomycota</taxon>
        <taxon>Agaricomycotina</taxon>
        <taxon>Agaricomycetes</taxon>
        <taxon>Cantharellales</taxon>
        <taxon>Ceratobasidiaceae</taxon>
        <taxon>Rhizoctonia</taxon>
    </lineage>
</organism>
<feature type="signal peptide" evidence="2">
    <location>
        <begin position="1"/>
        <end position="21"/>
    </location>
</feature>